<name>A0A927QNG5_9ACTN</name>
<accession>A0A927QNG5</accession>
<dbReference type="Proteomes" id="UP000661025">
    <property type="component" value="Unassembled WGS sequence"/>
</dbReference>
<dbReference type="EMBL" id="JACYXT010000017">
    <property type="protein sequence ID" value="MBD9727917.1"/>
    <property type="molecule type" value="Genomic_DNA"/>
</dbReference>
<reference evidence="1" key="1">
    <citation type="submission" date="2020-09" db="EMBL/GenBank/DDBJ databases">
        <title>Streptomyces canutascabiei sp. nov., which causes potato common scab and is distributed across the world.</title>
        <authorList>
            <person name="Nguyen H.P."/>
            <person name="Weisberg A.J."/>
            <person name="Chang J.H."/>
            <person name="Clarke C.R."/>
        </authorList>
    </citation>
    <scope>NUCLEOTIDE SEQUENCE</scope>
    <source>
        <strain evidence="1">ID-01-6.2a</strain>
    </source>
</reference>
<evidence type="ECO:0000313" key="1">
    <source>
        <dbReference type="EMBL" id="MBD9727917.1"/>
    </source>
</evidence>
<organism evidence="1 2">
    <name type="scientific">Streptomyces caniscabiei</name>
    <dbReference type="NCBI Taxonomy" id="2746961"/>
    <lineage>
        <taxon>Bacteria</taxon>
        <taxon>Bacillati</taxon>
        <taxon>Actinomycetota</taxon>
        <taxon>Actinomycetes</taxon>
        <taxon>Kitasatosporales</taxon>
        <taxon>Streptomycetaceae</taxon>
        <taxon>Streptomyces</taxon>
    </lineage>
</organism>
<dbReference type="AlphaFoldDB" id="A0A927QNG5"/>
<proteinExistence type="predicted"/>
<comment type="caution">
    <text evidence="1">The sequence shown here is derived from an EMBL/GenBank/DDBJ whole genome shotgun (WGS) entry which is preliminary data.</text>
</comment>
<sequence>MGTGGDCLHVIDADHHLPPRRVALGEVGVDEGMRCGASRGKRHPLNRYGCRRETAVAVRASTSSTAR</sequence>
<evidence type="ECO:0000313" key="2">
    <source>
        <dbReference type="Proteomes" id="UP000661025"/>
    </source>
</evidence>
<dbReference type="GeneID" id="79934256"/>
<gene>
    <name evidence="1" type="ORF">IHE70_33020</name>
</gene>
<protein>
    <submittedName>
        <fullName evidence="1">Uncharacterized protein</fullName>
    </submittedName>
</protein>
<dbReference type="RefSeq" id="WP_192364320.1">
    <property type="nucleotide sequence ID" value="NZ_CP119182.1"/>
</dbReference>